<protein>
    <submittedName>
        <fullName evidence="2">Fructosamine kinase family protein</fullName>
    </submittedName>
</protein>
<dbReference type="InterPro" id="IPR016477">
    <property type="entry name" value="Fructo-/Ketosamine-3-kinase"/>
</dbReference>
<evidence type="ECO:0000256" key="1">
    <source>
        <dbReference type="PIRNR" id="PIRNR006221"/>
    </source>
</evidence>
<dbReference type="PANTHER" id="PTHR12149:SF8">
    <property type="entry name" value="PROTEIN-RIBULOSAMINE 3-KINASE"/>
    <property type="match status" value="1"/>
</dbReference>
<dbReference type="Pfam" id="PF03881">
    <property type="entry name" value="Fructosamin_kin"/>
    <property type="match status" value="1"/>
</dbReference>
<dbReference type="PIRSF" id="PIRSF006221">
    <property type="entry name" value="Ketosamine-3-kinase"/>
    <property type="match status" value="1"/>
</dbReference>
<proteinExistence type="inferred from homology"/>
<evidence type="ECO:0000313" key="3">
    <source>
        <dbReference type="Proteomes" id="UP001436297"/>
    </source>
</evidence>
<evidence type="ECO:0000313" key="2">
    <source>
        <dbReference type="EMBL" id="XAF70934.1"/>
    </source>
</evidence>
<dbReference type="Proteomes" id="UP001436297">
    <property type="component" value="Chromosome"/>
</dbReference>
<dbReference type="InterPro" id="IPR011009">
    <property type="entry name" value="Kinase-like_dom_sf"/>
</dbReference>
<dbReference type="SUPFAM" id="SSF56112">
    <property type="entry name" value="Protein kinase-like (PK-like)"/>
    <property type="match status" value="1"/>
</dbReference>
<dbReference type="Gene3D" id="3.30.200.20">
    <property type="entry name" value="Phosphorylase Kinase, domain 1"/>
    <property type="match status" value="1"/>
</dbReference>
<sequence>MAQLWEEQLPLNNIKSIRPVAGGDVNEAFKVNTSDETYFLLVQRQRKSSFYDVEIAGLELFEKANITAPRVIKSGEINEDAYLLLTFLEEGTTGSQEALGELVAKLHSVQQPDNKFGFDLPHEGGDISFDNTWTESWVTLFVERRLDHLRDELVRKGLWADVDVETYEQVRSRIVEELSNKRSKPSLLHGDLWGGNYMFLNDGSPALFDPAPFYGDREFDLGITTVFGGFTESFYETYDKHFPLGDGAQKRLEFYRLYLLMVHLVKFGAMYDSSVRRSMQQIITDFPRG</sequence>
<organism evidence="2 3">
    <name type="scientific">Staphylococcus hsinchuensis</name>
    <dbReference type="NCBI Taxonomy" id="3051183"/>
    <lineage>
        <taxon>Bacteria</taxon>
        <taxon>Bacillati</taxon>
        <taxon>Bacillota</taxon>
        <taxon>Bacilli</taxon>
        <taxon>Bacillales</taxon>
        <taxon>Staphylococcaceae</taxon>
        <taxon>Staphylococcus</taxon>
    </lineage>
</organism>
<keyword evidence="1" id="KW-0808">Transferase</keyword>
<dbReference type="PANTHER" id="PTHR12149">
    <property type="entry name" value="FRUCTOSAMINE 3 KINASE-RELATED PROTEIN"/>
    <property type="match status" value="1"/>
</dbReference>
<gene>
    <name evidence="2" type="ORF">QQM35_02100</name>
</gene>
<reference evidence="2 3" key="1">
    <citation type="journal article" date="2024" name="Pathogens">
        <title>Staphylococcus hsinchuensis sp. nov., Isolated from Soymilk.</title>
        <authorList>
            <person name="Wang Y.T."/>
            <person name="Lin Y.C."/>
            <person name="Hsieh Y.H."/>
            <person name="Lin Y.T."/>
            <person name="Hamada M."/>
            <person name="Chen C.C."/>
            <person name="Liou J.S."/>
            <person name="Lee A.Y."/>
            <person name="Zhang W.L."/>
            <person name="Chen Y.T."/>
            <person name="Huang C.H."/>
        </authorList>
    </citation>
    <scope>NUCLEOTIDE SEQUENCE [LARGE SCALE GENOMIC DNA]</scope>
    <source>
        <strain evidence="2 3">H164</strain>
    </source>
</reference>
<dbReference type="GO" id="GO:0016301">
    <property type="term" value="F:kinase activity"/>
    <property type="evidence" value="ECO:0007669"/>
    <property type="project" value="UniProtKB-KW"/>
</dbReference>
<dbReference type="Gene3D" id="3.90.1200.10">
    <property type="match status" value="1"/>
</dbReference>
<comment type="similarity">
    <text evidence="1">Belongs to the fructosamine kinase family.</text>
</comment>
<dbReference type="EMBL" id="CP128355">
    <property type="protein sequence ID" value="XAF70934.1"/>
    <property type="molecule type" value="Genomic_DNA"/>
</dbReference>
<accession>A0ABZ3EEW3</accession>
<dbReference type="RefSeq" id="WP_251517267.1">
    <property type="nucleotide sequence ID" value="NZ_CP128355.1"/>
</dbReference>
<keyword evidence="1 2" id="KW-0418">Kinase</keyword>
<keyword evidence="3" id="KW-1185">Reference proteome</keyword>
<name>A0ABZ3EEW3_9STAP</name>